<dbReference type="PANTHER" id="PTHR36503">
    <property type="entry name" value="BLR2520 PROTEIN"/>
    <property type="match status" value="1"/>
</dbReference>
<dbReference type="Gene3D" id="3.30.720.120">
    <property type="match status" value="1"/>
</dbReference>
<evidence type="ECO:0000259" key="1">
    <source>
        <dbReference type="PROSITE" id="PS51819"/>
    </source>
</evidence>
<dbReference type="AlphaFoldDB" id="A0A3S4UVL7"/>
<sequence length="127" mass="13863">MTVFTPTSVILYVEDVNVSTAFYRRALGEEPVETFEGFAVFALTEDVTLGLQARDGIDPDAVGAPGSVELSMSNATRDDVDRLHRSWSELGFPMALEPTELAFGYTFVATDPDGHRLRVCATDTTNL</sequence>
<gene>
    <name evidence="2" type="ORF">NCTC12967_02229</name>
</gene>
<name>A0A3S4UVL7_9ACTN</name>
<dbReference type="PIRSF" id="PIRSF039020">
    <property type="entry name" value="EhpR"/>
    <property type="match status" value="1"/>
</dbReference>
<accession>A0A3S4UVL7</accession>
<keyword evidence="3" id="KW-1185">Reference proteome</keyword>
<reference evidence="2 3" key="1">
    <citation type="submission" date="2018-12" db="EMBL/GenBank/DDBJ databases">
        <authorList>
            <consortium name="Pathogen Informatics"/>
        </authorList>
    </citation>
    <scope>NUCLEOTIDE SEQUENCE [LARGE SCALE GENOMIC DNA]</scope>
    <source>
        <strain evidence="2 3">NCTC12967</strain>
    </source>
</reference>
<dbReference type="InterPro" id="IPR026275">
    <property type="entry name" value="Glyoxalase/dOase/EhpR"/>
</dbReference>
<dbReference type="Pfam" id="PF00903">
    <property type="entry name" value="Glyoxalase"/>
    <property type="match status" value="1"/>
</dbReference>
<keyword evidence="2" id="KW-0456">Lyase</keyword>
<dbReference type="Gene3D" id="3.30.720.110">
    <property type="match status" value="1"/>
</dbReference>
<dbReference type="SUPFAM" id="SSF54593">
    <property type="entry name" value="Glyoxalase/Bleomycin resistance protein/Dihydroxybiphenyl dioxygenase"/>
    <property type="match status" value="1"/>
</dbReference>
<evidence type="ECO:0000313" key="3">
    <source>
        <dbReference type="Proteomes" id="UP000273044"/>
    </source>
</evidence>
<dbReference type="Proteomes" id="UP000273044">
    <property type="component" value="Chromosome"/>
</dbReference>
<dbReference type="PROSITE" id="PS51819">
    <property type="entry name" value="VOC"/>
    <property type="match status" value="1"/>
</dbReference>
<protein>
    <submittedName>
        <fullName evidence="2">Predicted lactoylglutathione lyase</fullName>
    </submittedName>
</protein>
<dbReference type="GeneID" id="64407673"/>
<proteinExistence type="predicted"/>
<dbReference type="EMBL" id="LR134406">
    <property type="protein sequence ID" value="VEH70923.1"/>
    <property type="molecule type" value="Genomic_DNA"/>
</dbReference>
<organism evidence="2 3">
    <name type="scientific">Arachnia propionica</name>
    <dbReference type="NCBI Taxonomy" id="1750"/>
    <lineage>
        <taxon>Bacteria</taxon>
        <taxon>Bacillati</taxon>
        <taxon>Actinomycetota</taxon>
        <taxon>Actinomycetes</taxon>
        <taxon>Propionibacteriales</taxon>
        <taxon>Propionibacteriaceae</taxon>
        <taxon>Arachnia</taxon>
    </lineage>
</organism>
<dbReference type="GO" id="GO:0016829">
    <property type="term" value="F:lyase activity"/>
    <property type="evidence" value="ECO:0007669"/>
    <property type="project" value="UniProtKB-KW"/>
</dbReference>
<evidence type="ECO:0000313" key="2">
    <source>
        <dbReference type="EMBL" id="VEH70923.1"/>
    </source>
</evidence>
<dbReference type="RefSeq" id="WP_061788425.1">
    <property type="nucleotide sequence ID" value="NZ_CAJZDL010000105.1"/>
</dbReference>
<feature type="domain" description="VOC" evidence="1">
    <location>
        <begin position="5"/>
        <end position="122"/>
    </location>
</feature>
<dbReference type="PANTHER" id="PTHR36503:SF3">
    <property type="entry name" value="BLR0126 PROTEIN"/>
    <property type="match status" value="1"/>
</dbReference>
<dbReference type="InterPro" id="IPR029068">
    <property type="entry name" value="Glyas_Bleomycin-R_OHBP_Dase"/>
</dbReference>
<dbReference type="InterPro" id="IPR037523">
    <property type="entry name" value="VOC_core"/>
</dbReference>
<dbReference type="InterPro" id="IPR004360">
    <property type="entry name" value="Glyas_Fos-R_dOase_dom"/>
</dbReference>